<dbReference type="GO" id="GO:0003676">
    <property type="term" value="F:nucleic acid binding"/>
    <property type="evidence" value="ECO:0007669"/>
    <property type="project" value="InterPro"/>
</dbReference>
<dbReference type="PROSITE" id="PS50994">
    <property type="entry name" value="INTEGRASE"/>
    <property type="match status" value="1"/>
</dbReference>
<feature type="domain" description="Integrase catalytic" evidence="2">
    <location>
        <begin position="135"/>
        <end position="299"/>
    </location>
</feature>
<dbReference type="InterPro" id="IPR001584">
    <property type="entry name" value="Integrase_cat-core"/>
</dbReference>
<evidence type="ECO:0000313" key="3">
    <source>
        <dbReference type="EMBL" id="SUA69387.1"/>
    </source>
</evidence>
<dbReference type="InterPro" id="IPR025948">
    <property type="entry name" value="HTH-like_dom"/>
</dbReference>
<sequence length="301" mass="35150">MTPSERYQIINLTIRQHSLKRMTRYLCELSHISASGYYRWLHAEERRQLQARADEHDLALIKMHFDALHGKAGALVIKMRLERENGVTMNHKKIRRIMRTYKLVATIRQANPYRKMAKATQEHQTCPNLLKRQLDQGEPEKVLLTDITYLHYGHGQCAYLSCVKDGATKQILAHYLSSSLELVLVERTLQLLIERFDGNVHPEAILHSDQGMHYTHPKIRLLVRKAGFRQSMSRKGNCWDNASMETFFGHMKDDLEYKSCATIQELRACIDNYIAYYNSGRYQWALKKMTPDEFRSHLLAA</sequence>
<evidence type="ECO:0000259" key="2">
    <source>
        <dbReference type="PROSITE" id="PS50994"/>
    </source>
</evidence>
<organism evidence="3 4">
    <name type="scientific">Paenibacillus polymyxa</name>
    <name type="common">Bacillus polymyxa</name>
    <dbReference type="NCBI Taxonomy" id="1406"/>
    <lineage>
        <taxon>Bacteria</taxon>
        <taxon>Bacillati</taxon>
        <taxon>Bacillota</taxon>
        <taxon>Bacilli</taxon>
        <taxon>Bacillales</taxon>
        <taxon>Paenibacillaceae</taxon>
        <taxon>Paenibacillus</taxon>
    </lineage>
</organism>
<dbReference type="AlphaFoldDB" id="A0A378XZ62"/>
<reference evidence="3 4" key="1">
    <citation type="submission" date="2018-06" db="EMBL/GenBank/DDBJ databases">
        <authorList>
            <consortium name="Pathogen Informatics"/>
            <person name="Doyle S."/>
        </authorList>
    </citation>
    <scope>NUCLEOTIDE SEQUENCE [LARGE SCALE GENOMIC DNA]</scope>
    <source>
        <strain evidence="3 4">NCTC10343</strain>
    </source>
</reference>
<protein>
    <submittedName>
        <fullName evidence="3">Putative transposase for insertion sequence element IS1353</fullName>
    </submittedName>
</protein>
<dbReference type="Proteomes" id="UP000254400">
    <property type="component" value="Unassembled WGS sequence"/>
</dbReference>
<dbReference type="Pfam" id="PF13333">
    <property type="entry name" value="rve_2"/>
    <property type="match status" value="1"/>
</dbReference>
<gene>
    <name evidence="3" type="primary">iS1353</name>
    <name evidence="3" type="ORF">NCTC10343_02245</name>
</gene>
<dbReference type="EMBL" id="UGSC01000001">
    <property type="protein sequence ID" value="SUA69387.1"/>
    <property type="molecule type" value="Genomic_DNA"/>
</dbReference>
<dbReference type="PANTHER" id="PTHR46889:SF5">
    <property type="entry name" value="INTEGRASE PROTEIN"/>
    <property type="match status" value="1"/>
</dbReference>
<dbReference type="SUPFAM" id="SSF53098">
    <property type="entry name" value="Ribonuclease H-like"/>
    <property type="match status" value="1"/>
</dbReference>
<dbReference type="InterPro" id="IPR036397">
    <property type="entry name" value="RNaseH_sf"/>
</dbReference>
<dbReference type="Gene3D" id="3.30.420.10">
    <property type="entry name" value="Ribonuclease H-like superfamily/Ribonuclease H"/>
    <property type="match status" value="1"/>
</dbReference>
<evidence type="ECO:0000313" key="4">
    <source>
        <dbReference type="Proteomes" id="UP000254400"/>
    </source>
</evidence>
<dbReference type="GO" id="GO:0015074">
    <property type="term" value="P:DNA integration"/>
    <property type="evidence" value="ECO:0007669"/>
    <property type="project" value="InterPro"/>
</dbReference>
<dbReference type="Pfam" id="PF00665">
    <property type="entry name" value="rve"/>
    <property type="match status" value="1"/>
</dbReference>
<dbReference type="InterPro" id="IPR012337">
    <property type="entry name" value="RNaseH-like_sf"/>
</dbReference>
<evidence type="ECO:0000256" key="1">
    <source>
        <dbReference type="ARBA" id="ARBA00002286"/>
    </source>
</evidence>
<proteinExistence type="predicted"/>
<dbReference type="PANTHER" id="PTHR46889">
    <property type="entry name" value="TRANSPOSASE INSF FOR INSERTION SEQUENCE IS3B-RELATED"/>
    <property type="match status" value="1"/>
</dbReference>
<dbReference type="Pfam" id="PF13276">
    <property type="entry name" value="HTH_21"/>
    <property type="match status" value="1"/>
</dbReference>
<dbReference type="InterPro" id="IPR050900">
    <property type="entry name" value="Transposase_IS3/IS150/IS904"/>
</dbReference>
<comment type="function">
    <text evidence="1">Involved in the transposition of the insertion sequence.</text>
</comment>
<dbReference type="NCBIfam" id="NF033516">
    <property type="entry name" value="transpos_IS3"/>
    <property type="match status" value="1"/>
</dbReference>
<name>A0A378XZ62_PAEPO</name>
<accession>A0A378XZ62</accession>
<dbReference type="InterPro" id="IPR048020">
    <property type="entry name" value="Transpos_IS3"/>
</dbReference>